<proteinExistence type="predicted"/>
<name>A0A7U6J3H6_VIBAN</name>
<gene>
    <name evidence="1" type="ORF">DYL72_15765</name>
</gene>
<accession>A0A7U6J3H6</accession>
<evidence type="ECO:0000313" key="2">
    <source>
        <dbReference type="Proteomes" id="UP000256923"/>
    </source>
</evidence>
<dbReference type="RefSeq" id="WP_116285185.1">
    <property type="nucleotide sequence ID" value="NZ_CP034672.1"/>
</dbReference>
<dbReference type="AlphaFoldDB" id="A0A7U6J3H6"/>
<organism evidence="1 2">
    <name type="scientific">Vibrio anguillarum</name>
    <name type="common">Listonella anguillarum</name>
    <dbReference type="NCBI Taxonomy" id="55601"/>
    <lineage>
        <taxon>Bacteria</taxon>
        <taxon>Pseudomonadati</taxon>
        <taxon>Pseudomonadota</taxon>
        <taxon>Gammaproteobacteria</taxon>
        <taxon>Vibrionales</taxon>
        <taxon>Vibrionaceae</taxon>
        <taxon>Vibrio</taxon>
    </lineage>
</organism>
<dbReference type="EMBL" id="CP034672">
    <property type="protein sequence ID" value="AZS26361.1"/>
    <property type="molecule type" value="Genomic_DNA"/>
</dbReference>
<dbReference type="Proteomes" id="UP000256923">
    <property type="component" value="Chromosome 1"/>
</dbReference>
<sequence length="67" mass="7793">MVQRFNATGREEFMRTFTNISARTNWRVIVADGHDEIVTRDGAAGYLRVGRKLGRKWQRISNGWILL</sequence>
<evidence type="ECO:0000313" key="1">
    <source>
        <dbReference type="EMBL" id="AZS26361.1"/>
    </source>
</evidence>
<reference evidence="1 2" key="1">
    <citation type="submission" date="2018-12" db="EMBL/GenBank/DDBJ databases">
        <title>Characterization and Draft Genome of Vibrio anguillarum J360 Marine Pathogen Isolated from an Outbreak in Lumpfish (Cyclopterus lumpus).</title>
        <authorList>
            <person name="Vasquez J.I."/>
            <person name="Cao T."/>
            <person name="Chakraborty S."/>
            <person name="Gnanagobal H."/>
            <person name="Wescot J."/>
            <person name="Boyce D."/>
            <person name="Santander J."/>
        </authorList>
    </citation>
    <scope>NUCLEOTIDE SEQUENCE [LARGE SCALE GENOMIC DNA]</scope>
    <source>
        <strain evidence="1 2">J360</strain>
    </source>
</reference>
<protein>
    <submittedName>
        <fullName evidence="1">Uncharacterized protein</fullName>
    </submittedName>
</protein>